<name>A0ACB7I1E4_MANES</name>
<evidence type="ECO:0000313" key="2">
    <source>
        <dbReference type="Proteomes" id="UP000091857"/>
    </source>
</evidence>
<dbReference type="EMBL" id="CM004389">
    <property type="protein sequence ID" value="KAG8658070.1"/>
    <property type="molecule type" value="Genomic_DNA"/>
</dbReference>
<reference evidence="2" key="1">
    <citation type="journal article" date="2016" name="Nat. Biotechnol.">
        <title>Sequencing wild and cultivated cassava and related species reveals extensive interspecific hybridization and genetic diversity.</title>
        <authorList>
            <person name="Bredeson J.V."/>
            <person name="Lyons J.B."/>
            <person name="Prochnik S.E."/>
            <person name="Wu G.A."/>
            <person name="Ha C.M."/>
            <person name="Edsinger-Gonzales E."/>
            <person name="Grimwood J."/>
            <person name="Schmutz J."/>
            <person name="Rabbi I.Y."/>
            <person name="Egesi C."/>
            <person name="Nauluvula P."/>
            <person name="Lebot V."/>
            <person name="Ndunguru J."/>
            <person name="Mkamilo G."/>
            <person name="Bart R.S."/>
            <person name="Setter T.L."/>
            <person name="Gleadow R.M."/>
            <person name="Kulakow P."/>
            <person name="Ferguson M.E."/>
            <person name="Rounsley S."/>
            <person name="Rokhsar D.S."/>
        </authorList>
    </citation>
    <scope>NUCLEOTIDE SEQUENCE [LARGE SCALE GENOMIC DNA]</scope>
    <source>
        <strain evidence="2">cv. AM560-2</strain>
    </source>
</reference>
<protein>
    <submittedName>
        <fullName evidence="1">Uncharacterized protein</fullName>
    </submittedName>
</protein>
<comment type="caution">
    <text evidence="1">The sequence shown here is derived from an EMBL/GenBank/DDBJ whole genome shotgun (WGS) entry which is preliminary data.</text>
</comment>
<keyword evidence="2" id="KW-1185">Reference proteome</keyword>
<sequence length="384" mass="43653">MITRQFLAFVCLSTEQTKRQKPPAAIKSRPYIKLKTPNATFPRFLRFPRYFLAPQTPKSPPIHTFSTAGVLPFFSFSLYNTIMAMLCTKIHKSNLNKEDQESYDRINKGNKLFLCFRPVIMDGSDYVNRGRGHSNSFARYVQMEDKDGVIFAHLYSDLPSSAASSFSSQTEKEVDGHRKKKSKRKFLRAIKAVLFETSLAKKIKKKAFPRKSKQSTTPEAENNVNPENEDSPFQKSSMKSYGTTGTFAPSMNSCAWSSRNPSLNSPNSMLLSDKSLPLESYNNLMEIKKNQELVQEENGKVHGSATKGLVLLLVTLVVLVFWGKLYAILCTSTWLFLVPNWNSGKKFLKIMAKSHSMDLDERKKKTFMEVIFDSDRRSPSPLMS</sequence>
<gene>
    <name evidence="1" type="ORF">MANES_03G117800v8</name>
</gene>
<dbReference type="Proteomes" id="UP000091857">
    <property type="component" value="Chromosome 3"/>
</dbReference>
<organism evidence="1 2">
    <name type="scientific">Manihot esculenta</name>
    <name type="common">Cassava</name>
    <name type="synonym">Jatropha manihot</name>
    <dbReference type="NCBI Taxonomy" id="3983"/>
    <lineage>
        <taxon>Eukaryota</taxon>
        <taxon>Viridiplantae</taxon>
        <taxon>Streptophyta</taxon>
        <taxon>Embryophyta</taxon>
        <taxon>Tracheophyta</taxon>
        <taxon>Spermatophyta</taxon>
        <taxon>Magnoliopsida</taxon>
        <taxon>eudicotyledons</taxon>
        <taxon>Gunneridae</taxon>
        <taxon>Pentapetalae</taxon>
        <taxon>rosids</taxon>
        <taxon>fabids</taxon>
        <taxon>Malpighiales</taxon>
        <taxon>Euphorbiaceae</taxon>
        <taxon>Crotonoideae</taxon>
        <taxon>Manihoteae</taxon>
        <taxon>Manihot</taxon>
    </lineage>
</organism>
<evidence type="ECO:0000313" key="1">
    <source>
        <dbReference type="EMBL" id="KAG8658070.1"/>
    </source>
</evidence>
<accession>A0ACB7I1E4</accession>
<proteinExistence type="predicted"/>